<keyword evidence="13" id="KW-1185">Reference proteome</keyword>
<dbReference type="Gene3D" id="1.10.150.870">
    <property type="match status" value="1"/>
</dbReference>
<keyword evidence="4" id="KW-0235">DNA replication</keyword>
<organism evidence="12 13">
    <name type="scientific">Pseudomonas phage nickie</name>
    <dbReference type="NCBI Taxonomy" id="2048977"/>
    <lineage>
        <taxon>Viruses</taxon>
        <taxon>Duplodnaviria</taxon>
        <taxon>Heunggongvirae</taxon>
        <taxon>Uroviricota</taxon>
        <taxon>Caudoviricetes</taxon>
        <taxon>Nickievirus</taxon>
        <taxon>Nickievirus nickie</taxon>
    </lineage>
</organism>
<protein>
    <recommendedName>
        <fullName evidence="1">DNA-directed DNA polymerase</fullName>
        <ecNumber evidence="1">2.7.7.7</ecNumber>
    </recommendedName>
</protein>
<evidence type="ECO:0000256" key="5">
    <source>
        <dbReference type="ARBA" id="ARBA00022932"/>
    </source>
</evidence>
<name>A0A2H4P750_9CAUD</name>
<dbReference type="PANTHER" id="PTHR32294">
    <property type="entry name" value="DNA POLYMERASE III SUBUNIT ALPHA"/>
    <property type="match status" value="1"/>
</dbReference>
<dbReference type="GO" id="GO:0006260">
    <property type="term" value="P:DNA replication"/>
    <property type="evidence" value="ECO:0007669"/>
    <property type="project" value="UniProtKB-KW"/>
</dbReference>
<comment type="catalytic activity">
    <reaction evidence="6">
        <text>DNA(n) + a 2'-deoxyribonucleoside 5'-triphosphate = DNA(n+1) + diphosphate</text>
        <dbReference type="Rhea" id="RHEA:22508"/>
        <dbReference type="Rhea" id="RHEA-COMP:17339"/>
        <dbReference type="Rhea" id="RHEA-COMP:17340"/>
        <dbReference type="ChEBI" id="CHEBI:33019"/>
        <dbReference type="ChEBI" id="CHEBI:61560"/>
        <dbReference type="ChEBI" id="CHEBI:173112"/>
        <dbReference type="EC" id="2.7.7.7"/>
    </reaction>
</comment>
<dbReference type="InterPro" id="IPR004805">
    <property type="entry name" value="DnaE2/DnaE/PolC"/>
</dbReference>
<keyword evidence="3" id="KW-0548">Nucleotidyltransferase</keyword>
<dbReference type="InterPro" id="IPR011708">
    <property type="entry name" value="DNA_pol3_alpha_NTPase_dom"/>
</dbReference>
<feature type="domain" description="Uracil-DNA glycosylase-like" evidence="8">
    <location>
        <begin position="978"/>
        <end position="1107"/>
    </location>
</feature>
<evidence type="ECO:0000259" key="8">
    <source>
        <dbReference type="Pfam" id="PF03167"/>
    </source>
</evidence>
<dbReference type="GeneID" id="40097387"/>
<evidence type="ECO:0000259" key="7">
    <source>
        <dbReference type="Pfam" id="PF02811"/>
    </source>
</evidence>
<dbReference type="GO" id="GO:0003887">
    <property type="term" value="F:DNA-directed DNA polymerase activity"/>
    <property type="evidence" value="ECO:0007669"/>
    <property type="project" value="UniProtKB-KW"/>
</dbReference>
<keyword evidence="2" id="KW-0808">Transferase</keyword>
<evidence type="ECO:0000256" key="4">
    <source>
        <dbReference type="ARBA" id="ARBA00022705"/>
    </source>
</evidence>
<dbReference type="PANTHER" id="PTHR32294:SF0">
    <property type="entry name" value="DNA POLYMERASE III SUBUNIT ALPHA"/>
    <property type="match status" value="1"/>
</dbReference>
<feature type="domain" description="DNA polymerase III alpha subunit finger" evidence="11">
    <location>
        <begin position="575"/>
        <end position="741"/>
    </location>
</feature>
<dbReference type="Gene3D" id="3.20.20.140">
    <property type="entry name" value="Metal-dependent hydrolases"/>
    <property type="match status" value="1"/>
</dbReference>
<dbReference type="NCBIfam" id="TIGR00594">
    <property type="entry name" value="polc"/>
    <property type="match status" value="1"/>
</dbReference>
<dbReference type="Proteomes" id="UP000241592">
    <property type="component" value="Segment"/>
</dbReference>
<dbReference type="KEGG" id="vg:40097387"/>
<dbReference type="InterPro" id="IPR005122">
    <property type="entry name" value="Uracil-DNA_glycosylase-like"/>
</dbReference>
<evidence type="ECO:0000313" key="13">
    <source>
        <dbReference type="Proteomes" id="UP000241592"/>
    </source>
</evidence>
<dbReference type="SUPFAM" id="SSF52141">
    <property type="entry name" value="Uracil-DNA glycosylase-like"/>
    <property type="match status" value="1"/>
</dbReference>
<dbReference type="Gene3D" id="3.40.470.10">
    <property type="entry name" value="Uracil-DNA glycosylase-like domain"/>
    <property type="match status" value="1"/>
</dbReference>
<dbReference type="Pfam" id="PF02811">
    <property type="entry name" value="PHP"/>
    <property type="match status" value="1"/>
</dbReference>
<proteinExistence type="predicted"/>
<dbReference type="Pfam" id="PF03167">
    <property type="entry name" value="UDG"/>
    <property type="match status" value="1"/>
</dbReference>
<keyword evidence="5" id="KW-0239">DNA-directed DNA polymerase</keyword>
<dbReference type="EC" id="2.7.7.7" evidence="1"/>
<dbReference type="Pfam" id="PF17657">
    <property type="entry name" value="DNA_pol3_finger"/>
    <property type="match status" value="1"/>
</dbReference>
<gene>
    <name evidence="12" type="primary">dnaE</name>
    <name evidence="12" type="ORF">CNR34_00064</name>
</gene>
<feature type="domain" description="Bacterial DNA polymerase III alpha subunit NTPase" evidence="9">
    <location>
        <begin position="311"/>
        <end position="572"/>
    </location>
</feature>
<dbReference type="InterPro" id="IPR004013">
    <property type="entry name" value="PHP_dom"/>
</dbReference>
<dbReference type="RefSeq" id="YP_009620731.1">
    <property type="nucleotide sequence ID" value="NC_042091.1"/>
</dbReference>
<dbReference type="Pfam" id="PF14579">
    <property type="entry name" value="HHH_6"/>
    <property type="match status" value="1"/>
</dbReference>
<evidence type="ECO:0000259" key="11">
    <source>
        <dbReference type="Pfam" id="PF17657"/>
    </source>
</evidence>
<evidence type="ECO:0000256" key="1">
    <source>
        <dbReference type="ARBA" id="ARBA00012417"/>
    </source>
</evidence>
<evidence type="ECO:0000256" key="3">
    <source>
        <dbReference type="ARBA" id="ARBA00022695"/>
    </source>
</evidence>
<dbReference type="Pfam" id="PF07733">
    <property type="entry name" value="DNA_pol3_alpha"/>
    <property type="match status" value="1"/>
</dbReference>
<dbReference type="InterPro" id="IPR036895">
    <property type="entry name" value="Uracil-DNA_glycosylase-like_sf"/>
</dbReference>
<evidence type="ECO:0000259" key="10">
    <source>
        <dbReference type="Pfam" id="PF14579"/>
    </source>
</evidence>
<reference evidence="12 13" key="1">
    <citation type="submission" date="2017-09" db="EMBL/GenBank/DDBJ databases">
        <authorList>
            <person name="Ehlers B."/>
            <person name="Leendertz F.H."/>
        </authorList>
    </citation>
    <scope>NUCLEOTIDE SEQUENCE [LARGE SCALE GENOMIC DNA]</scope>
</reference>
<evidence type="ECO:0000313" key="12">
    <source>
        <dbReference type="EMBL" id="ATW57997.1"/>
    </source>
</evidence>
<dbReference type="EMBL" id="MG018927">
    <property type="protein sequence ID" value="ATW57997.1"/>
    <property type="molecule type" value="Genomic_DNA"/>
</dbReference>
<dbReference type="InterPro" id="IPR040982">
    <property type="entry name" value="DNA_pol3_finger"/>
</dbReference>
<accession>A0A2H4P750</accession>
<evidence type="ECO:0000256" key="6">
    <source>
        <dbReference type="ARBA" id="ARBA00049244"/>
    </source>
</evidence>
<evidence type="ECO:0000256" key="2">
    <source>
        <dbReference type="ARBA" id="ARBA00022679"/>
    </source>
</evidence>
<dbReference type="InterPro" id="IPR029460">
    <property type="entry name" value="DNAPol_HHH"/>
</dbReference>
<feature type="domain" description="DNA polymerase helix-hairpin-helix motif" evidence="10">
    <location>
        <begin position="816"/>
        <end position="905"/>
    </location>
</feature>
<dbReference type="GO" id="GO:0008408">
    <property type="term" value="F:3'-5' exonuclease activity"/>
    <property type="evidence" value="ECO:0007669"/>
    <property type="project" value="InterPro"/>
</dbReference>
<evidence type="ECO:0000259" key="9">
    <source>
        <dbReference type="Pfam" id="PF07733"/>
    </source>
</evidence>
<sequence length="1130" mass="125339">MNNLLGAKTHFSLGESIYDPEALVKKAELAGYDGIVVTDVESIDSMPILAGKAKGLQVGLGVQISVVQDLTWVAAKRGEPKRAPNPFFMPTLFVRNDAGFADLCELLTLAQSEDHFCTKPSRMQIDLSELLAFVQRGNLTMTLGSAYSALQHKQREALLDACCDVLDVSQMLCELIPVSSAFYDRHNFNTLKLMQERGIEGIVTRPTLNQKDEVSFRNTMNSILSHDKVDSTWRREPPEDLHIIEATEVVTHVGTLIERMVKMGFDDDAATDMINQAWCKNQAYFTDHPYKWSKMTPSLPVMSANPMADIVAICKQGWKERLGKEVFGYKPDASLLPKYQERLKYELSILQKMEFEPYFQLVHYIVNWSKNDGIMVGPGRGSVGGSLVAYLMGITDVDPIRFDLIFERFINPERIDLPDVDLDFMSSRRQDIVDHLVSKFGDERVVQIANYNTIAGAGAIQAVGKAHGLHESQYECSKLVPKESGVPIPLEKAVAFVPELEKLALNHPEVWAASVGLQGTFKNFAKHAAGVVVAGTDIVGRGVVNRRQGVGIVNWDKRVVEDFGLIKLDVLGLSNLDILRLARDYIREAHAIEVDFTTLPLDDKKVLDSFAAGKTYGVFQFESGGMRKLLKELGSGGNLTFEDCVAATALFRPGPIQAGLMDLYVSIKKEFTEPEYLHPNMKAALEPTMSVMVYQEQVMQISRDLAGYTFPEADGLRKIMGKKDPVKMAEQRDKFVDGCIATSGLDHATATFIFEQIEKFAGYGFNKSHSVAYTLISYMTMWVKVYYPEAFYAACLSILDEQKLSGLAKDAQANDIYIVPPDINHSSGRYEVGFDAARGQKILYAPFQSIKGMSDKSAAAIVAARQKLGRGFKNKAELILEVDRRACNKRHQEMLDKIGAFAKIEPGQLDARHPDRLRDQKELLPGIVVSNVKAERVIEITGDVSAELIQIVDDFQAHKGCDGCPFIGRPHPMPVLGKKPKIMIVLDGPSYKEEEKGQMMVGDTGAFIKAAMTKAGLKMSEVYVTSYIKARKLKDEEIENTTANGCGRYLNREIDLLKPPVIVALGSKSVRQLVPDIKGGWEENCGKSFFDPKADCTVVSGFNPAMICFDGAKQALLDQVFQQVADIFSV</sequence>
<feature type="domain" description="PHP" evidence="7">
    <location>
        <begin position="8"/>
        <end position="126"/>
    </location>
</feature>